<dbReference type="Proteomes" id="UP000262621">
    <property type="component" value="Unassembled WGS sequence"/>
</dbReference>
<organism evidence="2 3">
    <name type="scientific">Micromonospora craniellae</name>
    <dbReference type="NCBI Taxonomy" id="2294034"/>
    <lineage>
        <taxon>Bacteria</taxon>
        <taxon>Bacillati</taxon>
        <taxon>Actinomycetota</taxon>
        <taxon>Actinomycetes</taxon>
        <taxon>Micromonosporales</taxon>
        <taxon>Micromonosporaceae</taxon>
        <taxon>Micromonospora</taxon>
    </lineage>
</organism>
<dbReference type="OrthoDB" id="7363114at2"/>
<reference evidence="2 3" key="1">
    <citation type="submission" date="2018-08" db="EMBL/GenBank/DDBJ databases">
        <title>Verrucosispora craniellae sp. nov., isolated from a marine sponge in the South China Sea.</title>
        <authorList>
            <person name="Li L."/>
            <person name="Lin H.W."/>
        </authorList>
    </citation>
    <scope>NUCLEOTIDE SEQUENCE [LARGE SCALE GENOMIC DNA]</scope>
    <source>
        <strain evidence="2 3">LHW63014</strain>
    </source>
</reference>
<protein>
    <submittedName>
        <fullName evidence="2">GntR family transcriptional regulator</fullName>
    </submittedName>
</protein>
<dbReference type="SUPFAM" id="SSF46785">
    <property type="entry name" value="Winged helix' DNA-binding domain"/>
    <property type="match status" value="1"/>
</dbReference>
<evidence type="ECO:0000256" key="1">
    <source>
        <dbReference type="SAM" id="MobiDB-lite"/>
    </source>
</evidence>
<evidence type="ECO:0000313" key="2">
    <source>
        <dbReference type="EMBL" id="RFS48409.1"/>
    </source>
</evidence>
<dbReference type="InterPro" id="IPR036388">
    <property type="entry name" value="WH-like_DNA-bd_sf"/>
</dbReference>
<feature type="region of interest" description="Disordered" evidence="1">
    <location>
        <begin position="1"/>
        <end position="23"/>
    </location>
</feature>
<dbReference type="EMBL" id="QVFU01000001">
    <property type="protein sequence ID" value="RFS48409.1"/>
    <property type="molecule type" value="Genomic_DNA"/>
</dbReference>
<gene>
    <name evidence="2" type="ORF">D0Q02_02735</name>
</gene>
<keyword evidence="3" id="KW-1185">Reference proteome</keyword>
<comment type="caution">
    <text evidence="2">The sequence shown here is derived from an EMBL/GenBank/DDBJ whole genome shotgun (WGS) entry which is preliminary data.</text>
</comment>
<proteinExistence type="predicted"/>
<name>A0A372G6L5_9ACTN</name>
<evidence type="ECO:0000313" key="3">
    <source>
        <dbReference type="Proteomes" id="UP000262621"/>
    </source>
</evidence>
<sequence>MSGRSSPPHPHPRHDLPSTSQVADMYDVRVNTAYRAMSLLHDRDLIIGRPGRGTFVADRPERPVQPSRDHGVVVATKRKYIRDSTATTP</sequence>
<dbReference type="AlphaFoldDB" id="A0A372G6L5"/>
<dbReference type="InterPro" id="IPR036390">
    <property type="entry name" value="WH_DNA-bd_sf"/>
</dbReference>
<accession>A0A372G6L5</accession>
<dbReference type="Gene3D" id="1.10.10.10">
    <property type="entry name" value="Winged helix-like DNA-binding domain superfamily/Winged helix DNA-binding domain"/>
    <property type="match status" value="1"/>
</dbReference>